<dbReference type="OrthoDB" id="2965336at2"/>
<name>A0A0C2S264_9BACL</name>
<dbReference type="PATRIC" id="fig|220754.4.peg.2282"/>
<comment type="caution">
    <text evidence="3">The sequence shown here is derived from an EMBL/GenBank/DDBJ whole genome shotgun (WGS) entry which is preliminary data.</text>
</comment>
<organism evidence="3 4">
    <name type="scientific">Jeotgalibacillus campisalis</name>
    <dbReference type="NCBI Taxonomy" id="220754"/>
    <lineage>
        <taxon>Bacteria</taxon>
        <taxon>Bacillati</taxon>
        <taxon>Bacillota</taxon>
        <taxon>Bacilli</taxon>
        <taxon>Bacillales</taxon>
        <taxon>Caryophanaceae</taxon>
        <taxon>Jeotgalibacillus</taxon>
    </lineage>
</organism>
<keyword evidence="2" id="KW-1133">Transmembrane helix</keyword>
<keyword evidence="2" id="KW-0472">Membrane</keyword>
<keyword evidence="4" id="KW-1185">Reference proteome</keyword>
<evidence type="ECO:0000313" key="4">
    <source>
        <dbReference type="Proteomes" id="UP000031972"/>
    </source>
</evidence>
<evidence type="ECO:0000256" key="2">
    <source>
        <dbReference type="SAM" id="Phobius"/>
    </source>
</evidence>
<feature type="compositionally biased region" description="Basic and acidic residues" evidence="1">
    <location>
        <begin position="130"/>
        <end position="149"/>
    </location>
</feature>
<feature type="transmembrane region" description="Helical" evidence="2">
    <location>
        <begin position="47"/>
        <end position="69"/>
    </location>
</feature>
<keyword evidence="2" id="KW-0812">Transmembrane</keyword>
<protein>
    <recommendedName>
        <fullName evidence="5">Sigma-X negative effector</fullName>
    </recommendedName>
</protein>
<dbReference type="Proteomes" id="UP000031972">
    <property type="component" value="Unassembled WGS sequence"/>
</dbReference>
<reference evidence="3 4" key="1">
    <citation type="submission" date="2015-01" db="EMBL/GenBank/DDBJ databases">
        <title>Jeotgalibacillus campisalis genome sequencing.</title>
        <authorList>
            <person name="Goh K.M."/>
            <person name="Chan K.-G."/>
            <person name="Yaakop A.S."/>
            <person name="Ee R."/>
            <person name="Gan H.M."/>
            <person name="Chan C.S."/>
        </authorList>
    </citation>
    <scope>NUCLEOTIDE SEQUENCE [LARGE SCALE GENOMIC DNA]</scope>
    <source>
        <strain evidence="3 4">SF-57</strain>
    </source>
</reference>
<dbReference type="AlphaFoldDB" id="A0A0C2S264"/>
<sequence length="445" mass="50432">MSGSKWNNKDIEEMLNKMPNFKNRQTAEMMYKKIKLKESKKNKRRTLWIPGAASAAVLMLLFLLISPFLNSNNEMNISSDNEAVDSYHEQTTEESAEDSHINSLEEEKTELTIESNSSDEAEDENPAIQEQKEKPGEENSSNEAKDHGSFSETEPADESKQFDENLNATIFNATVEEQPQGTALYSAEASGRSYFKTALVSWDGYVIPFTFLLPEKENEDSSIELYNRWADEIDEEAIGFSDYHPVTVDLSTPSKDSITGTIDNFSERIKESSFDVLNEVLKQTFGHDNYRLFKIANGEGEFEGTDSMGGQDISLNNKNKGYYLYRDDRTSNVYFAQSYASFATIEDALKKMQQEVPNGFTKVLPENITIETQQENDLLTITPSKQINDFTDEEKKNFIEAVLLTAASFGMQEVLFENISDSRELGFDLEKPIVVPLGPNKQFIR</sequence>
<proteinExistence type="predicted"/>
<evidence type="ECO:0000256" key="1">
    <source>
        <dbReference type="SAM" id="MobiDB-lite"/>
    </source>
</evidence>
<gene>
    <name evidence="3" type="ORF">KR50_22660</name>
</gene>
<evidence type="ECO:0000313" key="3">
    <source>
        <dbReference type="EMBL" id="KIL48099.1"/>
    </source>
</evidence>
<accession>A0A0C2S264</accession>
<evidence type="ECO:0008006" key="5">
    <source>
        <dbReference type="Google" id="ProtNLM"/>
    </source>
</evidence>
<feature type="compositionally biased region" description="Basic and acidic residues" evidence="1">
    <location>
        <begin position="85"/>
        <end position="111"/>
    </location>
</feature>
<dbReference type="RefSeq" id="WP_041058063.1">
    <property type="nucleotide sequence ID" value="NZ_JXRR01000014.1"/>
</dbReference>
<feature type="region of interest" description="Disordered" evidence="1">
    <location>
        <begin position="82"/>
        <end position="160"/>
    </location>
</feature>
<dbReference type="EMBL" id="JXRR01000014">
    <property type="protein sequence ID" value="KIL48099.1"/>
    <property type="molecule type" value="Genomic_DNA"/>
</dbReference>